<evidence type="ECO:0000313" key="2">
    <source>
        <dbReference type="Proteomes" id="UP000465607"/>
    </source>
</evidence>
<comment type="caution">
    <text evidence="1">The sequence shown here is derived from an EMBL/GenBank/DDBJ whole genome shotgun (WGS) entry which is preliminary data.</text>
</comment>
<dbReference type="RefSeq" id="WP_154268822.1">
    <property type="nucleotide sequence ID" value="NZ_WKQO01000003.1"/>
</dbReference>
<dbReference type="EMBL" id="WKQV01000003">
    <property type="protein sequence ID" value="MSD26409.1"/>
    <property type="molecule type" value="Genomic_DNA"/>
</dbReference>
<organism evidence="1 2">
    <name type="scientific">Agathobacter rectalis</name>
    <dbReference type="NCBI Taxonomy" id="39491"/>
    <lineage>
        <taxon>Bacteria</taxon>
        <taxon>Bacillati</taxon>
        <taxon>Bacillota</taxon>
        <taxon>Clostridia</taxon>
        <taxon>Lachnospirales</taxon>
        <taxon>Lachnospiraceae</taxon>
        <taxon>Agathobacter</taxon>
    </lineage>
</organism>
<name>A0A7X2SPE8_9FIRM</name>
<gene>
    <name evidence="1" type="ORF">GKE44_04310</name>
</gene>
<dbReference type="Proteomes" id="UP000465607">
    <property type="component" value="Unassembled WGS sequence"/>
</dbReference>
<sequence length="228" mass="26332">MPNYNSIEGNVLFPTIDGYDMHKAGDMALYLAHCDFYPFKSVIDNNKMAIDLVTKAYRDMAQEAREKDDFRTESWAMTSETLQTCRVDILTQYSLLLTMVSLLEEAVNTLCRIHKDLGQLTTELKDVKGAGLERAARYLKDVVGISGFKDDQSWEYITTIRDCRNMVVHNGGRIKDDFKPKCDKFNIGYREEDSQLYIEYADVMKFYEAILDFMDRAFRLEPSTSTQP</sequence>
<protein>
    <recommendedName>
        <fullName evidence="3">RiboL-PSP-HEPN domain-containing protein</fullName>
    </recommendedName>
</protein>
<evidence type="ECO:0000313" key="1">
    <source>
        <dbReference type="EMBL" id="MSD26409.1"/>
    </source>
</evidence>
<reference evidence="1 2" key="1">
    <citation type="journal article" date="2019" name="Nat. Med.">
        <title>A library of human gut bacterial isolates paired with longitudinal multiomics data enables mechanistic microbiome research.</title>
        <authorList>
            <person name="Poyet M."/>
            <person name="Groussin M."/>
            <person name="Gibbons S.M."/>
            <person name="Avila-Pacheco J."/>
            <person name="Jiang X."/>
            <person name="Kearney S.M."/>
            <person name="Perrotta A.R."/>
            <person name="Berdy B."/>
            <person name="Zhao S."/>
            <person name="Lieberman T.D."/>
            <person name="Swanson P.K."/>
            <person name="Smith M."/>
            <person name="Roesemann S."/>
            <person name="Alexander J.E."/>
            <person name="Rich S.A."/>
            <person name="Livny J."/>
            <person name="Vlamakis H."/>
            <person name="Clish C."/>
            <person name="Bullock K."/>
            <person name="Deik A."/>
            <person name="Scott J."/>
            <person name="Pierce K.A."/>
            <person name="Xavier R.J."/>
            <person name="Alm E.J."/>
        </authorList>
    </citation>
    <scope>NUCLEOTIDE SEQUENCE [LARGE SCALE GENOMIC DNA]</scope>
    <source>
        <strain evidence="1 2">BIOML-A5</strain>
    </source>
</reference>
<dbReference type="AlphaFoldDB" id="A0A7X2SPE8"/>
<evidence type="ECO:0008006" key="3">
    <source>
        <dbReference type="Google" id="ProtNLM"/>
    </source>
</evidence>
<proteinExistence type="predicted"/>
<accession>A0A7X2SPE8</accession>